<dbReference type="GO" id="GO:0016747">
    <property type="term" value="F:acyltransferase activity, transferring groups other than amino-acyl groups"/>
    <property type="evidence" value="ECO:0007669"/>
    <property type="project" value="InterPro"/>
</dbReference>
<keyword evidence="1" id="KW-0808">Transferase</keyword>
<evidence type="ECO:0000259" key="3">
    <source>
        <dbReference type="PROSITE" id="PS51186"/>
    </source>
</evidence>
<accession>A0A286FAF2</accession>
<dbReference type="InterPro" id="IPR000182">
    <property type="entry name" value="GNAT_dom"/>
</dbReference>
<keyword evidence="5" id="KW-1185">Reference proteome</keyword>
<dbReference type="SUPFAM" id="SSF55729">
    <property type="entry name" value="Acyl-CoA N-acyltransferases (Nat)"/>
    <property type="match status" value="1"/>
</dbReference>
<sequence length="169" mass="19298">MITVTTATEHDLPIIREIAHQTWPSTFGEILSAEQIAYMLDMMYSMDALKRQVHEKNHVFLLAQEAESQAYLGFTSYEFDYKGLLKTKIHKIYLLPASQGKGVGKLLINRVAKIAWTHGNATLSLNVNKYNKAIQFYERMGFSTVDTETIDIGNGFLMEDYVMEKPLKI</sequence>
<dbReference type="Proteomes" id="UP000219452">
    <property type="component" value="Unassembled WGS sequence"/>
</dbReference>
<dbReference type="AlphaFoldDB" id="A0A286FAF2"/>
<dbReference type="Pfam" id="PF13673">
    <property type="entry name" value="Acetyltransf_10"/>
    <property type="match status" value="1"/>
</dbReference>
<evidence type="ECO:0000256" key="2">
    <source>
        <dbReference type="ARBA" id="ARBA00023315"/>
    </source>
</evidence>
<dbReference type="OrthoDB" id="9800604at2"/>
<protein>
    <submittedName>
        <fullName evidence="4">Ribosomal protein S18 acetylase RimI</fullName>
    </submittedName>
</protein>
<dbReference type="EMBL" id="OCNH01000001">
    <property type="protein sequence ID" value="SOD80182.1"/>
    <property type="molecule type" value="Genomic_DNA"/>
</dbReference>
<proteinExistence type="predicted"/>
<evidence type="ECO:0000256" key="1">
    <source>
        <dbReference type="ARBA" id="ARBA00022679"/>
    </source>
</evidence>
<evidence type="ECO:0000313" key="4">
    <source>
        <dbReference type="EMBL" id="SOD80182.1"/>
    </source>
</evidence>
<dbReference type="PANTHER" id="PTHR43800">
    <property type="entry name" value="PEPTIDYL-LYSINE N-ACETYLTRANSFERASE YJAB"/>
    <property type="match status" value="1"/>
</dbReference>
<dbReference type="CDD" id="cd04301">
    <property type="entry name" value="NAT_SF"/>
    <property type="match status" value="1"/>
</dbReference>
<dbReference type="PROSITE" id="PS51186">
    <property type="entry name" value="GNAT"/>
    <property type="match status" value="1"/>
</dbReference>
<reference evidence="5" key="1">
    <citation type="submission" date="2017-09" db="EMBL/GenBank/DDBJ databases">
        <authorList>
            <person name="Varghese N."/>
            <person name="Submissions S."/>
        </authorList>
    </citation>
    <scope>NUCLEOTIDE SEQUENCE [LARGE SCALE GENOMIC DNA]</scope>
    <source>
        <strain evidence="5">DSM 29961</strain>
    </source>
</reference>
<keyword evidence="4" id="KW-0687">Ribonucleoprotein</keyword>
<keyword evidence="4" id="KW-0689">Ribosomal protein</keyword>
<keyword evidence="2" id="KW-0012">Acyltransferase</keyword>
<gene>
    <name evidence="4" type="ORF">SAMN06269250_1274</name>
</gene>
<dbReference type="InterPro" id="IPR016181">
    <property type="entry name" value="Acyl_CoA_acyltransferase"/>
</dbReference>
<dbReference type="Gene3D" id="3.40.630.30">
    <property type="match status" value="1"/>
</dbReference>
<organism evidence="4 5">
    <name type="scientific">Spirosoma fluviale</name>
    <dbReference type="NCBI Taxonomy" id="1597977"/>
    <lineage>
        <taxon>Bacteria</taxon>
        <taxon>Pseudomonadati</taxon>
        <taxon>Bacteroidota</taxon>
        <taxon>Cytophagia</taxon>
        <taxon>Cytophagales</taxon>
        <taxon>Cytophagaceae</taxon>
        <taxon>Spirosoma</taxon>
    </lineage>
</organism>
<dbReference type="PANTHER" id="PTHR43800:SF1">
    <property type="entry name" value="PEPTIDYL-LYSINE N-ACETYLTRANSFERASE YJAB"/>
    <property type="match status" value="1"/>
</dbReference>
<evidence type="ECO:0000313" key="5">
    <source>
        <dbReference type="Proteomes" id="UP000219452"/>
    </source>
</evidence>
<name>A0A286FAF2_9BACT</name>
<dbReference type="GO" id="GO:0005840">
    <property type="term" value="C:ribosome"/>
    <property type="evidence" value="ECO:0007669"/>
    <property type="project" value="UniProtKB-KW"/>
</dbReference>
<dbReference type="RefSeq" id="WP_097124933.1">
    <property type="nucleotide sequence ID" value="NZ_OCNH01000001.1"/>
</dbReference>
<feature type="domain" description="N-acetyltransferase" evidence="3">
    <location>
        <begin position="2"/>
        <end position="168"/>
    </location>
</feature>